<keyword evidence="13" id="KW-1185">Reference proteome</keyword>
<accession>A0A6P3WQ44</accession>
<dbReference type="RefSeq" id="XP_014468141.1">
    <property type="nucleotide sequence ID" value="XM_014612655.1"/>
</dbReference>
<keyword evidence="7" id="KW-0282">Flagellum</keyword>
<evidence type="ECO:0000256" key="8">
    <source>
        <dbReference type="ARBA" id="ARBA00023069"/>
    </source>
</evidence>
<evidence type="ECO:0000259" key="12">
    <source>
        <dbReference type="Pfam" id="PF15867"/>
    </source>
</evidence>
<dbReference type="KEGG" id="dqu:106741058"/>
<dbReference type="InterPro" id="IPR031733">
    <property type="entry name" value="Dynein_attach_N"/>
</dbReference>
<evidence type="ECO:0000256" key="2">
    <source>
        <dbReference type="ARBA" id="ARBA00004230"/>
    </source>
</evidence>
<dbReference type="GO" id="GO:0005576">
    <property type="term" value="C:extracellular region"/>
    <property type="evidence" value="ECO:0007669"/>
    <property type="project" value="GOC"/>
</dbReference>
<feature type="domain" description="RNA-polymerase II-associated protein 3-like C-terminal" evidence="11">
    <location>
        <begin position="132"/>
        <end position="219"/>
    </location>
</feature>
<keyword evidence="5" id="KW-0963">Cytoplasm</keyword>
<evidence type="ECO:0000259" key="11">
    <source>
        <dbReference type="Pfam" id="PF13877"/>
    </source>
</evidence>
<dbReference type="GO" id="GO:0036157">
    <property type="term" value="C:outer dynein arm"/>
    <property type="evidence" value="ECO:0007669"/>
    <property type="project" value="InterPro"/>
</dbReference>
<evidence type="ECO:0000256" key="3">
    <source>
        <dbReference type="ARBA" id="ARBA00004496"/>
    </source>
</evidence>
<organism evidence="13 14">
    <name type="scientific">Dinoponera quadriceps</name>
    <name type="common">South American ant</name>
    <dbReference type="NCBI Taxonomy" id="609295"/>
    <lineage>
        <taxon>Eukaryota</taxon>
        <taxon>Metazoa</taxon>
        <taxon>Ecdysozoa</taxon>
        <taxon>Arthropoda</taxon>
        <taxon>Hexapoda</taxon>
        <taxon>Insecta</taxon>
        <taxon>Pterygota</taxon>
        <taxon>Neoptera</taxon>
        <taxon>Endopterygota</taxon>
        <taxon>Hymenoptera</taxon>
        <taxon>Apocrita</taxon>
        <taxon>Aculeata</taxon>
        <taxon>Formicoidea</taxon>
        <taxon>Formicidae</taxon>
        <taxon>Ponerinae</taxon>
        <taxon>Ponerini</taxon>
        <taxon>Dinoponera</taxon>
    </lineage>
</organism>
<evidence type="ECO:0000256" key="5">
    <source>
        <dbReference type="ARBA" id="ARBA00022490"/>
    </source>
</evidence>
<dbReference type="GeneID" id="106741058"/>
<dbReference type="PANTHER" id="PTHR28572:SF1">
    <property type="entry name" value="COILED-COIL DOMAIN-CONTAINING PROTEIN 103"/>
    <property type="match status" value="1"/>
</dbReference>
<reference evidence="14" key="1">
    <citation type="submission" date="2025-08" db="UniProtKB">
        <authorList>
            <consortium name="RefSeq"/>
        </authorList>
    </citation>
    <scope>IDENTIFICATION</scope>
</reference>
<gene>
    <name evidence="14" type="primary">LOC106741058</name>
</gene>
<dbReference type="OrthoDB" id="447931at2759"/>
<dbReference type="GO" id="GO:0007368">
    <property type="term" value="P:determination of left/right symmetry"/>
    <property type="evidence" value="ECO:0007669"/>
    <property type="project" value="TreeGrafter"/>
</dbReference>
<protein>
    <submittedName>
        <fullName evidence="14">Coiled-coil domain-containing protein 103-like</fullName>
    </submittedName>
</protein>
<dbReference type="AlphaFoldDB" id="A0A6P3WQ44"/>
<comment type="subcellular location">
    <subcellularLocation>
        <location evidence="2">Cell projection</location>
        <location evidence="2">Cilium</location>
        <location evidence="2">Flagellum</location>
    </subcellularLocation>
    <subcellularLocation>
        <location evidence="3">Cytoplasm</location>
    </subcellularLocation>
</comment>
<comment type="similarity">
    <text evidence="10">Belongs to the DNAAF19/PR46b family.</text>
</comment>
<keyword evidence="8" id="KW-0969">Cilium</keyword>
<dbReference type="Proteomes" id="UP000515204">
    <property type="component" value="Unplaced"/>
</dbReference>
<comment type="subunit">
    <text evidence="4">Homodimer.</text>
</comment>
<dbReference type="GO" id="GO:0036159">
    <property type="term" value="P:inner dynein arm assembly"/>
    <property type="evidence" value="ECO:0007669"/>
    <property type="project" value="TreeGrafter"/>
</dbReference>
<sequence>MSDYCESSKIGLSRGGKDTCSKAMSVLWAPIDYRSLEEELHAALAADELYKLQNDAKLRAVEQGVPTYEHFRQMVNAAHLKPLDRNDMKPKIGVQWNPVTDSIGYPIVSATSKKSQRVREDERNIKAKPLEACEDFLRCWKTTEDYSERFTYVWYLRHVLQTRIFRVEIPTFFLGDFMNTCLHYVSKVDDVTQIAELLSILSTCGRFDLAVCFMTKNEQATCKQLFQQLRLKGKSQDKSLGDAVASLAVKYRIELD</sequence>
<dbReference type="GO" id="GO:0003351">
    <property type="term" value="P:epithelial cilium movement involved in extracellular fluid movement"/>
    <property type="evidence" value="ECO:0007669"/>
    <property type="project" value="TreeGrafter"/>
</dbReference>
<evidence type="ECO:0000256" key="9">
    <source>
        <dbReference type="ARBA" id="ARBA00023273"/>
    </source>
</evidence>
<dbReference type="InterPro" id="IPR042422">
    <property type="entry name" value="CC103"/>
</dbReference>
<dbReference type="Pfam" id="PF13877">
    <property type="entry name" value="RPAP3_C"/>
    <property type="match status" value="1"/>
</dbReference>
<evidence type="ECO:0000256" key="1">
    <source>
        <dbReference type="ARBA" id="ARBA00004048"/>
    </source>
</evidence>
<dbReference type="InterPro" id="IPR025986">
    <property type="entry name" value="RPAP3-like_C"/>
</dbReference>
<keyword evidence="9" id="KW-0966">Cell projection</keyword>
<evidence type="ECO:0000313" key="13">
    <source>
        <dbReference type="Proteomes" id="UP000515204"/>
    </source>
</evidence>
<dbReference type="GO" id="GO:0031514">
    <property type="term" value="C:motile cilium"/>
    <property type="evidence" value="ECO:0007669"/>
    <property type="project" value="UniProtKB-SubCell"/>
</dbReference>
<name>A0A6P3WQ44_DINQU</name>
<evidence type="ECO:0000256" key="10">
    <source>
        <dbReference type="ARBA" id="ARBA00049986"/>
    </source>
</evidence>
<dbReference type="PANTHER" id="PTHR28572">
    <property type="entry name" value="COILED-COIL DOMAIN-CONTAINING PROTEIN 103"/>
    <property type="match status" value="1"/>
</dbReference>
<feature type="domain" description="Dynein attachment factor N-terminal" evidence="12">
    <location>
        <begin position="31"/>
        <end position="97"/>
    </location>
</feature>
<dbReference type="Pfam" id="PF15867">
    <property type="entry name" value="Dynein_attach_N"/>
    <property type="match status" value="1"/>
</dbReference>
<evidence type="ECO:0000256" key="7">
    <source>
        <dbReference type="ARBA" id="ARBA00022846"/>
    </source>
</evidence>
<evidence type="ECO:0000313" key="14">
    <source>
        <dbReference type="RefSeq" id="XP_014468141.1"/>
    </source>
</evidence>
<evidence type="ECO:0000256" key="6">
    <source>
        <dbReference type="ARBA" id="ARBA00022794"/>
    </source>
</evidence>
<comment type="function">
    <text evidence="1">Dynein-attachment factor required for cilia motility.</text>
</comment>
<proteinExistence type="inferred from homology"/>
<evidence type="ECO:0000256" key="4">
    <source>
        <dbReference type="ARBA" id="ARBA00011738"/>
    </source>
</evidence>
<keyword evidence="6" id="KW-0970">Cilium biogenesis/degradation</keyword>